<evidence type="ECO:0000313" key="2">
    <source>
        <dbReference type="EMBL" id="ODQ46086.1"/>
    </source>
</evidence>
<protein>
    <submittedName>
        <fullName evidence="2">Uncharacterized protein</fullName>
    </submittedName>
</protein>
<dbReference type="RefSeq" id="XP_019017199.1">
    <property type="nucleotide sequence ID" value="XM_019160726.1"/>
</dbReference>
<gene>
    <name evidence="2" type="ORF">PICMEDRAFT_152287</name>
</gene>
<proteinExistence type="predicted"/>
<dbReference type="OrthoDB" id="2103031at2759"/>
<reference evidence="2 3" key="1">
    <citation type="journal article" date="2016" name="Proc. Natl. Acad. Sci. U.S.A.">
        <title>Comparative genomics of biotechnologically important yeasts.</title>
        <authorList>
            <person name="Riley R."/>
            <person name="Haridas S."/>
            <person name="Wolfe K.H."/>
            <person name="Lopes M.R."/>
            <person name="Hittinger C.T."/>
            <person name="Goeker M."/>
            <person name="Salamov A.A."/>
            <person name="Wisecaver J.H."/>
            <person name="Long T.M."/>
            <person name="Calvey C.H."/>
            <person name="Aerts A.L."/>
            <person name="Barry K.W."/>
            <person name="Choi C."/>
            <person name="Clum A."/>
            <person name="Coughlan A.Y."/>
            <person name="Deshpande S."/>
            <person name="Douglass A.P."/>
            <person name="Hanson S.J."/>
            <person name="Klenk H.-P."/>
            <person name="LaButti K.M."/>
            <person name="Lapidus A."/>
            <person name="Lindquist E.A."/>
            <person name="Lipzen A.M."/>
            <person name="Meier-Kolthoff J.P."/>
            <person name="Ohm R.A."/>
            <person name="Otillar R.P."/>
            <person name="Pangilinan J.L."/>
            <person name="Peng Y."/>
            <person name="Rokas A."/>
            <person name="Rosa C.A."/>
            <person name="Scheuner C."/>
            <person name="Sibirny A.A."/>
            <person name="Slot J.C."/>
            <person name="Stielow J.B."/>
            <person name="Sun H."/>
            <person name="Kurtzman C.P."/>
            <person name="Blackwell M."/>
            <person name="Grigoriev I.V."/>
            <person name="Jeffries T.W."/>
        </authorList>
    </citation>
    <scope>NUCLEOTIDE SEQUENCE [LARGE SCALE GENOMIC DNA]</scope>
    <source>
        <strain evidence="2 3">NRRL Y-2026</strain>
    </source>
</reference>
<dbReference type="AlphaFoldDB" id="A0A1E3NJ40"/>
<keyword evidence="3" id="KW-1185">Reference proteome</keyword>
<dbReference type="Proteomes" id="UP000094455">
    <property type="component" value="Unassembled WGS sequence"/>
</dbReference>
<accession>A0A1E3NJ40</accession>
<feature type="region of interest" description="Disordered" evidence="1">
    <location>
        <begin position="1"/>
        <end position="34"/>
    </location>
</feature>
<dbReference type="EMBL" id="KV454004">
    <property type="protein sequence ID" value="ODQ46086.1"/>
    <property type="molecule type" value="Genomic_DNA"/>
</dbReference>
<evidence type="ECO:0000256" key="1">
    <source>
        <dbReference type="SAM" id="MobiDB-lite"/>
    </source>
</evidence>
<dbReference type="STRING" id="763406.A0A1E3NJ40"/>
<feature type="compositionally biased region" description="Polar residues" evidence="1">
    <location>
        <begin position="8"/>
        <end position="34"/>
    </location>
</feature>
<dbReference type="GeneID" id="30177413"/>
<name>A0A1E3NJ40_9ASCO</name>
<evidence type="ECO:0000313" key="3">
    <source>
        <dbReference type="Proteomes" id="UP000094455"/>
    </source>
</evidence>
<organism evidence="2 3">
    <name type="scientific">Pichia membranifaciens NRRL Y-2026</name>
    <dbReference type="NCBI Taxonomy" id="763406"/>
    <lineage>
        <taxon>Eukaryota</taxon>
        <taxon>Fungi</taxon>
        <taxon>Dikarya</taxon>
        <taxon>Ascomycota</taxon>
        <taxon>Saccharomycotina</taxon>
        <taxon>Pichiomycetes</taxon>
        <taxon>Pichiales</taxon>
        <taxon>Pichiaceae</taxon>
        <taxon>Pichia</taxon>
    </lineage>
</organism>
<sequence>MGLFWGSSKGSSYSDQRQAPAASTTGGGDNSDNIISEDLAQYLETRESQLSNREFKALLRRQSANAEASKQAVESSNGVTGEENDFLSMIQAKGPQAGTELSAGETAAQAQVEIPKLPTVISTANSMKKPKEYQNFEFDKYRRENDEKEVVLTNCSEIQHAFYDCLGRQKIWERVTAVARLDSDECTKLADFFMACTEIQKKAFLTFDYATLETVDEMKVASRKVDKVFSNAFHSVDEIRDKEKYMNYTKELRREREDFYAKFNK</sequence>